<evidence type="ECO:0000313" key="3">
    <source>
        <dbReference type="Proteomes" id="UP001408356"/>
    </source>
</evidence>
<evidence type="ECO:0000313" key="2">
    <source>
        <dbReference type="EMBL" id="KAK9418025.1"/>
    </source>
</evidence>
<dbReference type="EMBL" id="JARVKF010000394">
    <property type="protein sequence ID" value="KAK9418025.1"/>
    <property type="molecule type" value="Genomic_DNA"/>
</dbReference>
<name>A0ABR2UTN5_9PEZI</name>
<keyword evidence="3" id="KW-1185">Reference proteome</keyword>
<protein>
    <submittedName>
        <fullName evidence="2">Uncharacterized protein</fullName>
    </submittedName>
</protein>
<reference evidence="2 3" key="1">
    <citation type="journal article" date="2024" name="J. Plant Pathol.">
        <title>Sequence and assembly of the genome of Seiridium unicorne, isolate CBS 538.82, causal agent of cypress canker disease.</title>
        <authorList>
            <person name="Scali E."/>
            <person name="Rocca G.D."/>
            <person name="Danti R."/>
            <person name="Garbelotto M."/>
            <person name="Barberini S."/>
            <person name="Baroncelli R."/>
            <person name="Emiliani G."/>
        </authorList>
    </citation>
    <scope>NUCLEOTIDE SEQUENCE [LARGE SCALE GENOMIC DNA]</scope>
    <source>
        <strain evidence="2 3">BM-138-508</strain>
    </source>
</reference>
<organism evidence="2 3">
    <name type="scientific">Seiridium unicorne</name>
    <dbReference type="NCBI Taxonomy" id="138068"/>
    <lineage>
        <taxon>Eukaryota</taxon>
        <taxon>Fungi</taxon>
        <taxon>Dikarya</taxon>
        <taxon>Ascomycota</taxon>
        <taxon>Pezizomycotina</taxon>
        <taxon>Sordariomycetes</taxon>
        <taxon>Xylariomycetidae</taxon>
        <taxon>Amphisphaeriales</taxon>
        <taxon>Sporocadaceae</taxon>
        <taxon>Seiridium</taxon>
    </lineage>
</organism>
<accession>A0ABR2UTN5</accession>
<evidence type="ECO:0000256" key="1">
    <source>
        <dbReference type="SAM" id="MobiDB-lite"/>
    </source>
</evidence>
<feature type="region of interest" description="Disordered" evidence="1">
    <location>
        <begin position="1"/>
        <end position="22"/>
    </location>
</feature>
<sequence>MSPSTCEPAGGSRPNTHQYPAPSGVELTTAAFQSHMPIPLLTTGNGHGNRDYTGDSQRNPRVAQNISRQIAHGPSSRPLRSEPGDLPGALALINCIPPSGYNHAVIQNQPSDAETVWNTISANLREYGWPYVGAVRDRIFTDLSTLFRLVLTSQAPIMHPFQFPGASLLGRLALGVPVVEYLANIWDNYSPEMNSATLLSDFIQGLQFITREMILFLGDQIRNEIKLFCLDCGSDTTTKCGNVVNKSKLAEVMRENASRLGGITSELKLEIQIRFLFEILSRCFYVGCFLHGGVDASSTYLAPRLALDCWLYETEILETGSNFNPVSDDLIRMYGMGKKELRWLQNNPNEKERMEQILTLDRYYILKACLGVNATEDIREQLCFCYFEIRNRREFFSSQLGPGTSQPSSSTRFEFTRNPNRMLQPDQHQGILARKREFKIAKIMVDRVWKEVVNRTDLRKSVPRHRCDAVFHVTDMPPKPSDWSFLPLHEKKRLLGFPTEDHPTHPDFYSLADTWLEQSLSSENYEAMVGTARLHDTTPLSPPVANQPVAQAVIEGTGSASAEQIASIYSRRTEPPYVPFKYSPDPRSLRLPPSFLQGPSSQACSTAALSVEALDSHAAVTEGLGEQAGPSNSR</sequence>
<dbReference type="Proteomes" id="UP001408356">
    <property type="component" value="Unassembled WGS sequence"/>
</dbReference>
<gene>
    <name evidence="2" type="ORF">SUNI508_08454</name>
</gene>
<proteinExistence type="predicted"/>
<comment type="caution">
    <text evidence="2">The sequence shown here is derived from an EMBL/GenBank/DDBJ whole genome shotgun (WGS) entry which is preliminary data.</text>
</comment>